<sequence length="65" mass="7320">MTTPRDLSHAQWRKSRRSGGNGQCVEVASVQECIAIRDSKRPEGLVLALTPRQWENFLRGIKTAL</sequence>
<evidence type="ECO:0000256" key="1">
    <source>
        <dbReference type="SAM" id="MobiDB-lite"/>
    </source>
</evidence>
<dbReference type="RefSeq" id="WP_220509615.1">
    <property type="nucleotide sequence ID" value="NZ_JACJIA010000005.1"/>
</dbReference>
<keyword evidence="4" id="KW-1185">Reference proteome</keyword>
<name>A0A7W3LRC5_ACTNM</name>
<dbReference type="EMBL" id="JACJIA010000005">
    <property type="protein sequence ID" value="MBA8952926.1"/>
    <property type="molecule type" value="Genomic_DNA"/>
</dbReference>
<feature type="domain" description="DUF397" evidence="2">
    <location>
        <begin position="10"/>
        <end position="62"/>
    </location>
</feature>
<reference evidence="3 4" key="1">
    <citation type="submission" date="2020-08" db="EMBL/GenBank/DDBJ databases">
        <title>Genomic Encyclopedia of Type Strains, Phase IV (KMG-IV): sequencing the most valuable type-strain genomes for metagenomic binning, comparative biology and taxonomic classification.</title>
        <authorList>
            <person name="Goeker M."/>
        </authorList>
    </citation>
    <scope>NUCLEOTIDE SEQUENCE [LARGE SCALE GENOMIC DNA]</scope>
    <source>
        <strain evidence="3 4">DSM 44197</strain>
    </source>
</reference>
<organism evidence="3 4">
    <name type="scientific">Actinomadura namibiensis</name>
    <dbReference type="NCBI Taxonomy" id="182080"/>
    <lineage>
        <taxon>Bacteria</taxon>
        <taxon>Bacillati</taxon>
        <taxon>Actinomycetota</taxon>
        <taxon>Actinomycetes</taxon>
        <taxon>Streptosporangiales</taxon>
        <taxon>Thermomonosporaceae</taxon>
        <taxon>Actinomadura</taxon>
    </lineage>
</organism>
<dbReference type="InterPro" id="IPR007278">
    <property type="entry name" value="DUF397"/>
</dbReference>
<comment type="caution">
    <text evidence="3">The sequence shown here is derived from an EMBL/GenBank/DDBJ whole genome shotgun (WGS) entry which is preliminary data.</text>
</comment>
<dbReference type="Pfam" id="PF04149">
    <property type="entry name" value="DUF397"/>
    <property type="match status" value="1"/>
</dbReference>
<evidence type="ECO:0000313" key="3">
    <source>
        <dbReference type="EMBL" id="MBA8952926.1"/>
    </source>
</evidence>
<proteinExistence type="predicted"/>
<evidence type="ECO:0000313" key="4">
    <source>
        <dbReference type="Proteomes" id="UP000572680"/>
    </source>
</evidence>
<dbReference type="AlphaFoldDB" id="A0A7W3LRC5"/>
<feature type="region of interest" description="Disordered" evidence="1">
    <location>
        <begin position="1"/>
        <end position="21"/>
    </location>
</feature>
<accession>A0A7W3LRC5</accession>
<evidence type="ECO:0000259" key="2">
    <source>
        <dbReference type="Pfam" id="PF04149"/>
    </source>
</evidence>
<dbReference type="Proteomes" id="UP000572680">
    <property type="component" value="Unassembled WGS sequence"/>
</dbReference>
<protein>
    <recommendedName>
        <fullName evidence="2">DUF397 domain-containing protein</fullName>
    </recommendedName>
</protein>
<gene>
    <name evidence="3" type="ORF">HNR61_004572</name>
</gene>